<dbReference type="GO" id="GO:0003723">
    <property type="term" value="F:RNA binding"/>
    <property type="evidence" value="ECO:0007669"/>
    <property type="project" value="UniProtKB-KW"/>
</dbReference>
<comment type="subcellular location">
    <subcellularLocation>
        <location evidence="1">Cytoplasm</location>
    </subcellularLocation>
</comment>
<dbReference type="SMART" id="SM00829">
    <property type="entry name" value="PKS_ER"/>
    <property type="match status" value="1"/>
</dbReference>
<evidence type="ECO:0000313" key="7">
    <source>
        <dbReference type="EMBL" id="SHE65056.1"/>
    </source>
</evidence>
<dbReference type="InterPro" id="IPR011032">
    <property type="entry name" value="GroES-like_sf"/>
</dbReference>
<gene>
    <name evidence="7" type="ORF">SAMN05443633_101697</name>
</gene>
<accession>A0A1M4V7U3</accession>
<dbReference type="STRING" id="1416778.SAMN05443633_101697"/>
<keyword evidence="4" id="KW-0521">NADP</keyword>
<name>A0A1M4V7U3_9FLAO</name>
<dbReference type="Pfam" id="PF13602">
    <property type="entry name" value="ADH_zinc_N_2"/>
    <property type="match status" value="1"/>
</dbReference>
<dbReference type="PANTHER" id="PTHR44154">
    <property type="entry name" value="QUINONE OXIDOREDUCTASE"/>
    <property type="match status" value="1"/>
</dbReference>
<dbReference type="PANTHER" id="PTHR44154:SF1">
    <property type="entry name" value="QUINONE OXIDOREDUCTASE"/>
    <property type="match status" value="1"/>
</dbReference>
<evidence type="ECO:0000256" key="5">
    <source>
        <dbReference type="ARBA" id="ARBA00022884"/>
    </source>
</evidence>
<dbReference type="InterPro" id="IPR020843">
    <property type="entry name" value="ER"/>
</dbReference>
<dbReference type="GO" id="GO:0016491">
    <property type="term" value="F:oxidoreductase activity"/>
    <property type="evidence" value="ECO:0007669"/>
    <property type="project" value="InterPro"/>
</dbReference>
<dbReference type="Proteomes" id="UP000184518">
    <property type="component" value="Unassembled WGS sequence"/>
</dbReference>
<protein>
    <submittedName>
        <fullName evidence="7">NADPH:quinone reductase</fullName>
    </submittedName>
</protein>
<evidence type="ECO:0000259" key="6">
    <source>
        <dbReference type="SMART" id="SM00829"/>
    </source>
</evidence>
<sequence>MKAVILKKQGDVDQLSMVELPIPTPNDDEVLIRVHAISINPTDIYARQNPALDYIFNNETPKILGWDISGVIETVGNNVSTFTVGDEVFGLLNFPTFTTAGHAKAYAEYVVANIADITIKPDNISHDEAAAAGMAALTTWQPLIKNPIKMGDRVLITAAGGGVGHFAVQFAKYFGAYVIAVASGSKKDLVMSLGADEFVDYQKTDFLKVTEPVDYVIEGLRDEHIQKTLSIVKKGGTLLSLWSHIEGSEWEKRAKELDVHAYYNAVVSNGKDMTAIAGLMKEGLVKSHVSKKFKLEEIAQAHTELEKNHTAGKIIVNP</sequence>
<dbReference type="RefSeq" id="WP_072953204.1">
    <property type="nucleotide sequence ID" value="NZ_FQUT01000001.1"/>
</dbReference>
<dbReference type="SUPFAM" id="SSF51735">
    <property type="entry name" value="NAD(P)-binding Rossmann-fold domains"/>
    <property type="match status" value="1"/>
</dbReference>
<feature type="domain" description="Enoyl reductase (ER)" evidence="6">
    <location>
        <begin position="10"/>
        <end position="316"/>
    </location>
</feature>
<dbReference type="Gene3D" id="3.40.50.720">
    <property type="entry name" value="NAD(P)-binding Rossmann-like Domain"/>
    <property type="match status" value="1"/>
</dbReference>
<evidence type="ECO:0000256" key="3">
    <source>
        <dbReference type="ARBA" id="ARBA00022490"/>
    </source>
</evidence>
<dbReference type="SUPFAM" id="SSF50129">
    <property type="entry name" value="GroES-like"/>
    <property type="match status" value="1"/>
</dbReference>
<dbReference type="OrthoDB" id="9787435at2"/>
<keyword evidence="3" id="KW-0963">Cytoplasm</keyword>
<dbReference type="InterPro" id="IPR013154">
    <property type="entry name" value="ADH-like_N"/>
</dbReference>
<dbReference type="PROSITE" id="PS01162">
    <property type="entry name" value="QOR_ZETA_CRYSTAL"/>
    <property type="match status" value="1"/>
</dbReference>
<reference evidence="8" key="1">
    <citation type="submission" date="2016-11" db="EMBL/GenBank/DDBJ databases">
        <authorList>
            <person name="Varghese N."/>
            <person name="Submissions S."/>
        </authorList>
    </citation>
    <scope>NUCLEOTIDE SEQUENCE [LARGE SCALE GENOMIC DNA]</scope>
    <source>
        <strain evidence="8">DSM 27619</strain>
    </source>
</reference>
<evidence type="ECO:0000256" key="4">
    <source>
        <dbReference type="ARBA" id="ARBA00022857"/>
    </source>
</evidence>
<keyword evidence="8" id="KW-1185">Reference proteome</keyword>
<dbReference type="InterPro" id="IPR036291">
    <property type="entry name" value="NAD(P)-bd_dom_sf"/>
</dbReference>
<dbReference type="EMBL" id="FQUT01000001">
    <property type="protein sequence ID" value="SHE65056.1"/>
    <property type="molecule type" value="Genomic_DNA"/>
</dbReference>
<proteinExistence type="predicted"/>
<evidence type="ECO:0000256" key="1">
    <source>
        <dbReference type="ARBA" id="ARBA00004496"/>
    </source>
</evidence>
<dbReference type="InterPro" id="IPR002364">
    <property type="entry name" value="Quin_OxRdtase/zeta-crystal_CS"/>
</dbReference>
<dbReference type="CDD" id="cd05289">
    <property type="entry name" value="MDR_like_2"/>
    <property type="match status" value="1"/>
</dbReference>
<organism evidence="7 8">
    <name type="scientific">Chryseobacterium arachidis</name>
    <dbReference type="NCBI Taxonomy" id="1416778"/>
    <lineage>
        <taxon>Bacteria</taxon>
        <taxon>Pseudomonadati</taxon>
        <taxon>Bacteroidota</taxon>
        <taxon>Flavobacteriia</taxon>
        <taxon>Flavobacteriales</taxon>
        <taxon>Weeksellaceae</taxon>
        <taxon>Chryseobacterium group</taxon>
        <taxon>Chryseobacterium</taxon>
    </lineage>
</organism>
<dbReference type="GO" id="GO:0005737">
    <property type="term" value="C:cytoplasm"/>
    <property type="evidence" value="ECO:0007669"/>
    <property type="project" value="UniProtKB-SubCell"/>
</dbReference>
<dbReference type="Pfam" id="PF08240">
    <property type="entry name" value="ADH_N"/>
    <property type="match status" value="1"/>
</dbReference>
<evidence type="ECO:0000256" key="2">
    <source>
        <dbReference type="ARBA" id="ARBA00011881"/>
    </source>
</evidence>
<dbReference type="GO" id="GO:0008270">
    <property type="term" value="F:zinc ion binding"/>
    <property type="evidence" value="ECO:0007669"/>
    <property type="project" value="InterPro"/>
</dbReference>
<evidence type="ECO:0000313" key="8">
    <source>
        <dbReference type="Proteomes" id="UP000184518"/>
    </source>
</evidence>
<dbReference type="Gene3D" id="3.90.180.10">
    <property type="entry name" value="Medium-chain alcohol dehydrogenases, catalytic domain"/>
    <property type="match status" value="1"/>
</dbReference>
<comment type="subunit">
    <text evidence="2">Homotetramer.</text>
</comment>
<dbReference type="InterPro" id="IPR051603">
    <property type="entry name" value="Zinc-ADH_QOR/CCCR"/>
</dbReference>
<keyword evidence="5" id="KW-0694">RNA-binding</keyword>
<dbReference type="AlphaFoldDB" id="A0A1M4V7U3"/>